<comment type="caution">
    <text evidence="1">The sequence shown here is derived from an EMBL/GenBank/DDBJ whole genome shotgun (WGS) entry which is preliminary data.</text>
</comment>
<reference evidence="1 2" key="1">
    <citation type="submission" date="2016-05" db="EMBL/GenBank/DDBJ databases">
        <title>First whole genome sequencing of Entamoeba histolytica HM1:IMSS-clone-6.</title>
        <authorList>
            <person name="Mukherjee Avik.K."/>
            <person name="Izumyama S."/>
            <person name="Nakada-Tsukui K."/>
            <person name="Nozaki T."/>
        </authorList>
    </citation>
    <scope>NUCLEOTIDE SEQUENCE [LARGE SCALE GENOMIC DNA]</scope>
    <source>
        <strain evidence="1 2">HM1:IMSS clone 6</strain>
    </source>
</reference>
<proteinExistence type="predicted"/>
<sequence>MPLEVVYLMNVVKYLDSTETLKVFVQVNHHCLEAISRTKINPCYGINSLAVAISNSRYKNALFELKVFDGIETFYVDYNSLEKMSVKSLENIPLINVHKFVMQNGSSDYAIFRKLSDKICSIGIDTAYTFNPNFSNFINLREIVIRVGQNYNNNIIEQLFEQLPKFNYLHKVVIRCDSNRLHYLRELSKKLQIKTKVIFIIDWLHKEDIEEVNDLVNSTTQKVGIVMINFDDFEALFMKSNVVLLPFCPYNFQVSSKMTADPRFYELLKMYLPTRLEIQGGIRPDVEAPKNKIIDLSKCICLNELFMNEARYTSRIIVKLPTSLNRMFINNLGSIDSLEGIDETHLPDSLKEQFSQGNLFISN</sequence>
<evidence type="ECO:0000313" key="2">
    <source>
        <dbReference type="Proteomes" id="UP000078387"/>
    </source>
</evidence>
<dbReference type="VEuPathDB" id="AmoebaDB:EHI7A_097740"/>
<dbReference type="AlphaFoldDB" id="A0A175JYL8"/>
<dbReference type="eggNOG" id="ENOG502R8ZV">
    <property type="taxonomic scope" value="Eukaryota"/>
</dbReference>
<gene>
    <name evidence="1" type="ORF">CL6EHI_123280</name>
</gene>
<name>A0A175JYL8_ENTHI</name>
<organism evidence="1 2">
    <name type="scientific">Entamoeba histolytica</name>
    <dbReference type="NCBI Taxonomy" id="5759"/>
    <lineage>
        <taxon>Eukaryota</taxon>
        <taxon>Amoebozoa</taxon>
        <taxon>Evosea</taxon>
        <taxon>Archamoebae</taxon>
        <taxon>Mastigamoebida</taxon>
        <taxon>Entamoebidae</taxon>
        <taxon>Entamoeba</taxon>
    </lineage>
</organism>
<dbReference type="VEuPathDB" id="AmoebaDB:EHI8A_104630"/>
<evidence type="ECO:0000313" key="1">
    <source>
        <dbReference type="EMBL" id="GAT98861.1"/>
    </source>
</evidence>
<dbReference type="EMBL" id="BDEQ01000001">
    <property type="protein sequence ID" value="GAT98861.1"/>
    <property type="molecule type" value="Genomic_DNA"/>
</dbReference>
<dbReference type="VEuPathDB" id="AmoebaDB:KM1_175410"/>
<protein>
    <submittedName>
        <fullName evidence="1">Uncharacterized protein</fullName>
    </submittedName>
</protein>
<dbReference type="Proteomes" id="UP000078387">
    <property type="component" value="Unassembled WGS sequence"/>
</dbReference>
<dbReference type="VEuPathDB" id="AmoebaDB:EHI_123280"/>
<dbReference type="VEuPathDB" id="AmoebaDB:EHI5A_138890"/>
<accession>A0A175JYL8</accession>